<dbReference type="PRINTS" id="PR00506">
    <property type="entry name" value="D21N6MTFRASE"/>
</dbReference>
<evidence type="ECO:0000256" key="3">
    <source>
        <dbReference type="ARBA" id="ARBA00022679"/>
    </source>
</evidence>
<reference evidence="6 7" key="1">
    <citation type="submission" date="2024-05" db="EMBL/GenBank/DDBJ databases">
        <title>Microbispora sp.ZYX-F-249.</title>
        <authorList>
            <person name="Xie H."/>
        </authorList>
    </citation>
    <scope>NUCLEOTIDE SEQUENCE [LARGE SCALE GENOMIC DNA]</scope>
    <source>
        <strain evidence="6 7">ZYX-F-249</strain>
    </source>
</reference>
<dbReference type="EC" id="2.1.1.-" evidence="6"/>
<proteinExistence type="inferred from homology"/>
<dbReference type="PIRSF" id="PIRSF015855">
    <property type="entry name" value="TypeIII_Mtase_mKpnI"/>
    <property type="match status" value="1"/>
</dbReference>
<dbReference type="Pfam" id="PF01555">
    <property type="entry name" value="N6_N4_Mtase"/>
    <property type="match status" value="1"/>
</dbReference>
<dbReference type="EMBL" id="JBDJAW010000010">
    <property type="protein sequence ID" value="MEN3536283.1"/>
    <property type="molecule type" value="Genomic_DNA"/>
</dbReference>
<keyword evidence="2 6" id="KW-0489">Methyltransferase</keyword>
<evidence type="ECO:0000313" key="6">
    <source>
        <dbReference type="EMBL" id="MEN3536283.1"/>
    </source>
</evidence>
<name>A0ABV0ANX1_9ACTN</name>
<sequence length="642" mass="72191">MKKITAGNPEFSSMDLTAANLTHLKALFPEAFTEGKIDFEVLRQLLGGVVEEREEKYGLNWHGKRRARQLALTPSLGTLRPCPEESVDWDTTQNLMIEGDNLEVLKLLQKSYSGKVKLIYIDPPYNTGKDFIYRDDFRDNIKNYLRLTGQVDGNGYTLSSNTEASGRFHTEWLNMMYPRLKLARNLLKEDGGVILVSINDVEAASLRFMLDEIFGEENFLCQFIWNNEGNVDQQSKIKGVHEYVLAYARNLATIASPEVIDPNIEETSKLYKDRVENTITKNGPANPPSIVTLPKGFPAVFDNGMIKERTDAWPHILDDLVVKDGKLEKPGRVKSGWSSRNLLQLFIDNGCIPIQDGAGKETSFALTAQGAIYVYKQRQQNGGHVVSVIRNVGTSKQNSMRLANWGINFPYPKPLLLIQYLVQIFTRNNDNDVVMDFFAGSGTTGHAVYRLNSITAGNRRLVLVQLPEEATTESLAQITPRRLRMAAQEIREENPLFEGDLGFKMFKLDASNLRAWDPNAENLEQIIFEHVEHLLPGRNEKDLLYEVLIKRGVDLCSPIETRKIAGKTVYTVGGVLFACLGQEITPDVTETLALGIVEWRKELDPATESTVVFRDSAFTDDVAKANTTEILKQHGFVKVESL</sequence>
<gene>
    <name evidence="6" type="ORF">AAH991_14295</name>
</gene>
<dbReference type="GO" id="GO:0032259">
    <property type="term" value="P:methylation"/>
    <property type="evidence" value="ECO:0007669"/>
    <property type="project" value="UniProtKB-KW"/>
</dbReference>
<keyword evidence="3 6" id="KW-0808">Transferase</keyword>
<protein>
    <submittedName>
        <fullName evidence="6">Site-specific DNA-methyltransferase</fullName>
        <ecNumber evidence="6">2.1.1.-</ecNumber>
    </submittedName>
</protein>
<evidence type="ECO:0000256" key="1">
    <source>
        <dbReference type="ARBA" id="ARBA00006594"/>
    </source>
</evidence>
<dbReference type="InterPro" id="IPR029063">
    <property type="entry name" value="SAM-dependent_MTases_sf"/>
</dbReference>
<dbReference type="Proteomes" id="UP001447516">
    <property type="component" value="Unassembled WGS sequence"/>
</dbReference>
<keyword evidence="4" id="KW-0949">S-adenosyl-L-methionine</keyword>
<feature type="domain" description="DNA methylase N-4/N-6" evidence="5">
    <location>
        <begin position="116"/>
        <end position="452"/>
    </location>
</feature>
<evidence type="ECO:0000256" key="4">
    <source>
        <dbReference type="ARBA" id="ARBA00022691"/>
    </source>
</evidence>
<organism evidence="6 7">
    <name type="scientific">Microbispora maris</name>
    <dbReference type="NCBI Taxonomy" id="3144104"/>
    <lineage>
        <taxon>Bacteria</taxon>
        <taxon>Bacillati</taxon>
        <taxon>Actinomycetota</taxon>
        <taxon>Actinomycetes</taxon>
        <taxon>Streptosporangiales</taxon>
        <taxon>Streptosporangiaceae</taxon>
        <taxon>Microbispora</taxon>
    </lineage>
</organism>
<evidence type="ECO:0000313" key="7">
    <source>
        <dbReference type="Proteomes" id="UP001447516"/>
    </source>
</evidence>
<dbReference type="InterPro" id="IPR002052">
    <property type="entry name" value="DNA_methylase_N6_adenine_CS"/>
</dbReference>
<dbReference type="Gene3D" id="3.40.50.150">
    <property type="entry name" value="Vaccinia Virus protein VP39"/>
    <property type="match status" value="1"/>
</dbReference>
<keyword evidence="7" id="KW-1185">Reference proteome</keyword>
<evidence type="ECO:0000256" key="2">
    <source>
        <dbReference type="ARBA" id="ARBA00022603"/>
    </source>
</evidence>
<comment type="similarity">
    <text evidence="1">Belongs to the N(4)/N(6)-methyltransferase family.</text>
</comment>
<dbReference type="GO" id="GO:0008168">
    <property type="term" value="F:methyltransferase activity"/>
    <property type="evidence" value="ECO:0007669"/>
    <property type="project" value="UniProtKB-KW"/>
</dbReference>
<dbReference type="SUPFAM" id="SSF53335">
    <property type="entry name" value="S-adenosyl-L-methionine-dependent methyltransferases"/>
    <property type="match status" value="1"/>
</dbReference>
<evidence type="ECO:0000259" key="5">
    <source>
        <dbReference type="Pfam" id="PF01555"/>
    </source>
</evidence>
<dbReference type="InterPro" id="IPR002295">
    <property type="entry name" value="N4/N6-MTase_EcoPI_Mod-like"/>
</dbReference>
<dbReference type="RefSeq" id="WP_346226278.1">
    <property type="nucleotide sequence ID" value="NZ_JBDJAW010000010.1"/>
</dbReference>
<dbReference type="PROSITE" id="PS00092">
    <property type="entry name" value="N6_MTASE"/>
    <property type="match status" value="1"/>
</dbReference>
<accession>A0ABV0ANX1</accession>
<comment type="caution">
    <text evidence="6">The sequence shown here is derived from an EMBL/GenBank/DDBJ whole genome shotgun (WGS) entry which is preliminary data.</text>
</comment>
<dbReference type="InterPro" id="IPR002941">
    <property type="entry name" value="DNA_methylase_N4/N6"/>
</dbReference>